<keyword evidence="3" id="KW-1185">Reference proteome</keyword>
<feature type="chain" id="PRO_5019180205" evidence="1">
    <location>
        <begin position="19"/>
        <end position="156"/>
    </location>
</feature>
<name>A0A410P4X3_VELA1</name>
<reference evidence="2 3" key="1">
    <citation type="submission" date="2017-01" db="EMBL/GenBank/DDBJ databases">
        <title>First insights into the biology of 'candidatus Vampirococcus archaeovorus'.</title>
        <authorList>
            <person name="Kizina J."/>
            <person name="Jordan S."/>
            <person name="Stueber K."/>
            <person name="Reinhardt R."/>
            <person name="Harder J."/>
        </authorList>
    </citation>
    <scope>NUCLEOTIDE SEQUENCE [LARGE SCALE GENOMIC DNA]</scope>
    <source>
        <strain evidence="2 3">LiM</strain>
    </source>
</reference>
<dbReference type="AlphaFoldDB" id="A0A410P4X3"/>
<evidence type="ECO:0000256" key="1">
    <source>
        <dbReference type="SAM" id="SignalP"/>
    </source>
</evidence>
<keyword evidence="1" id="KW-0732">Signal</keyword>
<dbReference type="Proteomes" id="UP000287243">
    <property type="component" value="Chromosome"/>
</dbReference>
<protein>
    <submittedName>
        <fullName evidence="2">Polyphosphoinositide phosphatase</fullName>
    </submittedName>
</protein>
<dbReference type="KEGG" id="vai:BU251_05210"/>
<feature type="signal peptide" evidence="1">
    <location>
        <begin position="1"/>
        <end position="18"/>
    </location>
</feature>
<accession>A0A410P4X3</accession>
<sequence length="156" mass="16908">MVVLFLWMTAMPAFPVFAADIMAMAKEAIGTSSENGAEQAPKAVQNVEEEEFSGFTDFFQPAVPKGEALPANTSEGVKREDANVTLPAMTVTGIVWGTKQPRAIINSEVYGEGDIVKDTEAQVKKISEEGILFLYKNKEFLMKRSQLDRAGSGEGA</sequence>
<evidence type="ECO:0000313" key="3">
    <source>
        <dbReference type="Proteomes" id="UP000287243"/>
    </source>
</evidence>
<evidence type="ECO:0000313" key="2">
    <source>
        <dbReference type="EMBL" id="QAT17170.1"/>
    </source>
</evidence>
<dbReference type="EMBL" id="CP019384">
    <property type="protein sequence ID" value="QAT17170.1"/>
    <property type="molecule type" value="Genomic_DNA"/>
</dbReference>
<proteinExistence type="predicted"/>
<gene>
    <name evidence="2" type="ORF">BU251_05210</name>
</gene>
<organism evidence="2 3">
    <name type="scientific">Velamenicoccus archaeovorus</name>
    <dbReference type="NCBI Taxonomy" id="1930593"/>
    <lineage>
        <taxon>Bacteria</taxon>
        <taxon>Pseudomonadati</taxon>
        <taxon>Candidatus Omnitrophota</taxon>
        <taxon>Candidatus Velamenicoccus</taxon>
    </lineage>
</organism>